<sequence length="569" mass="62812">MSSVDESVSAMLASSASGTTMMIIVQLASRIFTFTANQLILRSLPPTIMGVASQLELYFISILYFSRESIRMAIQRQPLQPKTLTISSHKDSTGIAPKKGNDVSEARTIASQSVVNMSYLSLALGFLFAISFATSYIQLAAREVSELPFYYASVIITSIASLMELSTEPFFTVVQQYMLHRQRAVVEMSAAFVKSLTTCLACAWASRTGHNIGVLPFSIGYLCYSFTLICGYMLVLLGARDEQKFSMLPTKIKSRSEYFMGRFSWPMIALSTNVFFQSTIKHVLTQGDSMMLATMTSLEDQGIYALASNYGGLVARVLFQPIEESSRTLFSSLLNSGERGNICVKNINAARTQLTEVLRAYSLMAVVGFPLGPALAPQLLHLLGGRSWASPKVSSLLSLYCYYIPFLAYNGISEAFVSSAATPAELRRQAVWMGVFSACFASAAYLFLKVGALGAHGMVYANIVNMAVRIVWSFSFIRAFMSRHGSGMAISEFSPRPLTCISSITMSIVLNSRGLYALDIYSTRDALILGAMYIFLVSYLERKYLLMYYTKARELIRSRTSKSSKFKGE</sequence>
<dbReference type="GO" id="GO:0005789">
    <property type="term" value="C:endoplasmic reticulum membrane"/>
    <property type="evidence" value="ECO:0007669"/>
    <property type="project" value="UniProtKB-SubCell"/>
</dbReference>
<dbReference type="Pfam" id="PF04506">
    <property type="entry name" value="Rft-1"/>
    <property type="match status" value="1"/>
</dbReference>
<organism evidence="11 12">
    <name type="scientific">Aspergillus brasiliensis (strain CBS 101740 / IMI 381727 / IBT 21946)</name>
    <dbReference type="NCBI Taxonomy" id="767769"/>
    <lineage>
        <taxon>Eukaryota</taxon>
        <taxon>Fungi</taxon>
        <taxon>Dikarya</taxon>
        <taxon>Ascomycota</taxon>
        <taxon>Pezizomycotina</taxon>
        <taxon>Eurotiomycetes</taxon>
        <taxon>Eurotiomycetidae</taxon>
        <taxon>Eurotiales</taxon>
        <taxon>Aspergillaceae</taxon>
        <taxon>Aspergillus</taxon>
        <taxon>Aspergillus subgen. Circumdati</taxon>
    </lineage>
</organism>
<keyword evidence="10" id="KW-0813">Transport</keyword>
<keyword evidence="12" id="KW-1185">Reference proteome</keyword>
<accession>A0A1L9UUI9</accession>
<feature type="transmembrane region" description="Helical" evidence="10">
    <location>
        <begin position="396"/>
        <end position="417"/>
    </location>
</feature>
<evidence type="ECO:0000313" key="12">
    <source>
        <dbReference type="Proteomes" id="UP000184499"/>
    </source>
</evidence>
<evidence type="ECO:0000256" key="5">
    <source>
        <dbReference type="ARBA" id="ARBA00022824"/>
    </source>
</evidence>
<name>A0A1L9UUI9_ASPBC</name>
<evidence type="ECO:0000313" key="11">
    <source>
        <dbReference type="EMBL" id="OJJ75403.1"/>
    </source>
</evidence>
<dbReference type="GO" id="GO:0034203">
    <property type="term" value="P:glycolipid translocation"/>
    <property type="evidence" value="ECO:0007669"/>
    <property type="project" value="TreeGrafter"/>
</dbReference>
<feature type="transmembrane region" description="Helical" evidence="10">
    <location>
        <begin position="429"/>
        <end position="448"/>
    </location>
</feature>
<dbReference type="AlphaFoldDB" id="A0A1L9UUI9"/>
<reference evidence="12" key="1">
    <citation type="journal article" date="2017" name="Genome Biol.">
        <title>Comparative genomics reveals high biological diversity and specific adaptations in the industrially and medically important fungal genus Aspergillus.</title>
        <authorList>
            <person name="de Vries R.P."/>
            <person name="Riley R."/>
            <person name="Wiebenga A."/>
            <person name="Aguilar-Osorio G."/>
            <person name="Amillis S."/>
            <person name="Uchima C.A."/>
            <person name="Anderluh G."/>
            <person name="Asadollahi M."/>
            <person name="Askin M."/>
            <person name="Barry K."/>
            <person name="Battaglia E."/>
            <person name="Bayram O."/>
            <person name="Benocci T."/>
            <person name="Braus-Stromeyer S.A."/>
            <person name="Caldana C."/>
            <person name="Canovas D."/>
            <person name="Cerqueira G.C."/>
            <person name="Chen F."/>
            <person name="Chen W."/>
            <person name="Choi C."/>
            <person name="Clum A."/>
            <person name="Dos Santos R.A."/>
            <person name="Damasio A.R."/>
            <person name="Diallinas G."/>
            <person name="Emri T."/>
            <person name="Fekete E."/>
            <person name="Flipphi M."/>
            <person name="Freyberg S."/>
            <person name="Gallo A."/>
            <person name="Gournas C."/>
            <person name="Habgood R."/>
            <person name="Hainaut M."/>
            <person name="Harispe M.L."/>
            <person name="Henrissat B."/>
            <person name="Hilden K.S."/>
            <person name="Hope R."/>
            <person name="Hossain A."/>
            <person name="Karabika E."/>
            <person name="Karaffa L."/>
            <person name="Karanyi Z."/>
            <person name="Krasevec N."/>
            <person name="Kuo A."/>
            <person name="Kusch H."/>
            <person name="LaButti K."/>
            <person name="Lagendijk E.L."/>
            <person name="Lapidus A."/>
            <person name="Levasseur A."/>
            <person name="Lindquist E."/>
            <person name="Lipzen A."/>
            <person name="Logrieco A.F."/>
            <person name="MacCabe A."/>
            <person name="Maekelae M.R."/>
            <person name="Malavazi I."/>
            <person name="Melin P."/>
            <person name="Meyer V."/>
            <person name="Mielnichuk N."/>
            <person name="Miskei M."/>
            <person name="Molnar A.P."/>
            <person name="Mule G."/>
            <person name="Ngan C.Y."/>
            <person name="Orejas M."/>
            <person name="Orosz E."/>
            <person name="Ouedraogo J.P."/>
            <person name="Overkamp K.M."/>
            <person name="Park H.-S."/>
            <person name="Perrone G."/>
            <person name="Piumi F."/>
            <person name="Punt P.J."/>
            <person name="Ram A.F."/>
            <person name="Ramon A."/>
            <person name="Rauscher S."/>
            <person name="Record E."/>
            <person name="Riano-Pachon D.M."/>
            <person name="Robert V."/>
            <person name="Roehrig J."/>
            <person name="Ruller R."/>
            <person name="Salamov A."/>
            <person name="Salih N.S."/>
            <person name="Samson R.A."/>
            <person name="Sandor E."/>
            <person name="Sanguinetti M."/>
            <person name="Schuetze T."/>
            <person name="Sepcic K."/>
            <person name="Shelest E."/>
            <person name="Sherlock G."/>
            <person name="Sophianopoulou V."/>
            <person name="Squina F.M."/>
            <person name="Sun H."/>
            <person name="Susca A."/>
            <person name="Todd R.B."/>
            <person name="Tsang A."/>
            <person name="Unkles S.E."/>
            <person name="van de Wiele N."/>
            <person name="van Rossen-Uffink D."/>
            <person name="Oliveira J.V."/>
            <person name="Vesth T.C."/>
            <person name="Visser J."/>
            <person name="Yu J.-H."/>
            <person name="Zhou M."/>
            <person name="Andersen M.R."/>
            <person name="Archer D.B."/>
            <person name="Baker S.E."/>
            <person name="Benoit I."/>
            <person name="Brakhage A.A."/>
            <person name="Braus G.H."/>
            <person name="Fischer R."/>
            <person name="Frisvad J.C."/>
            <person name="Goldman G.H."/>
            <person name="Houbraken J."/>
            <person name="Oakley B."/>
            <person name="Pocsi I."/>
            <person name="Scazzocchio C."/>
            <person name="Seiboth B."/>
            <person name="vanKuyk P.A."/>
            <person name="Wortman J."/>
            <person name="Dyer P.S."/>
            <person name="Grigoriev I.V."/>
        </authorList>
    </citation>
    <scope>NUCLEOTIDE SEQUENCE [LARGE SCALE GENOMIC DNA]</scope>
    <source>
        <strain evidence="12">CBS 101740 / IMI 381727 / IBT 21946</strain>
    </source>
</reference>
<evidence type="ECO:0000256" key="1">
    <source>
        <dbReference type="ARBA" id="ARBA00004477"/>
    </source>
</evidence>
<dbReference type="Proteomes" id="UP000184499">
    <property type="component" value="Unassembled WGS sequence"/>
</dbReference>
<comment type="similarity">
    <text evidence="3 10">Belongs to the RFT1 family.</text>
</comment>
<protein>
    <recommendedName>
        <fullName evidence="8 10">Man(5)GlcNAc(2)-PP-dolichol translocation protein RFT1</fullName>
    </recommendedName>
</protein>
<feature type="transmembrane region" description="Helical" evidence="10">
    <location>
        <begin position="117"/>
        <end position="137"/>
    </location>
</feature>
<dbReference type="InterPro" id="IPR007594">
    <property type="entry name" value="RFT1"/>
</dbReference>
<keyword evidence="7 10" id="KW-0472">Membrane</keyword>
<dbReference type="OMA" id="WPGKLFG"/>
<dbReference type="STRING" id="767769.A0A1L9UUI9"/>
<proteinExistence type="inferred from homology"/>
<evidence type="ECO:0000256" key="6">
    <source>
        <dbReference type="ARBA" id="ARBA00022989"/>
    </source>
</evidence>
<dbReference type="OrthoDB" id="9979195at2759"/>
<feature type="transmembrane region" description="Helical" evidence="10">
    <location>
        <begin position="44"/>
        <end position="66"/>
    </location>
</feature>
<keyword evidence="4 10" id="KW-0812">Transmembrane</keyword>
<evidence type="ECO:0000256" key="8">
    <source>
        <dbReference type="ARBA" id="ARBA00044793"/>
    </source>
</evidence>
<dbReference type="PANTHER" id="PTHR13117">
    <property type="entry name" value="ENDOPLASMIC RETICULUM MULTISPAN TRANSMEMBRANE PROTEIN-RELATED"/>
    <property type="match status" value="1"/>
</dbReference>
<dbReference type="RefSeq" id="XP_067482650.1">
    <property type="nucleotide sequence ID" value="XM_067619641.1"/>
</dbReference>
<dbReference type="VEuPathDB" id="FungiDB:ASPBRDRAFT_168236"/>
<feature type="transmembrane region" description="Helical" evidence="10">
    <location>
        <begin position="357"/>
        <end position="376"/>
    </location>
</feature>
<feature type="transmembrane region" description="Helical" evidence="10">
    <location>
        <begin position="149"/>
        <end position="173"/>
    </location>
</feature>
<evidence type="ECO:0000256" key="4">
    <source>
        <dbReference type="ARBA" id="ARBA00022692"/>
    </source>
</evidence>
<keyword evidence="6 10" id="KW-1133">Transmembrane helix</keyword>
<comment type="pathway">
    <text evidence="2">Protein modification; protein glycosylation.</text>
</comment>
<feature type="transmembrane region" description="Helical" evidence="10">
    <location>
        <begin position="460"/>
        <end position="481"/>
    </location>
</feature>
<evidence type="ECO:0000256" key="2">
    <source>
        <dbReference type="ARBA" id="ARBA00004922"/>
    </source>
</evidence>
<feature type="transmembrane region" description="Helical" evidence="10">
    <location>
        <begin position="218"/>
        <end position="239"/>
    </location>
</feature>
<feature type="transmembrane region" description="Helical" evidence="10">
    <location>
        <begin position="185"/>
        <end position="206"/>
    </location>
</feature>
<keyword evidence="5 10" id="KW-0256">Endoplasmic reticulum</keyword>
<evidence type="ECO:0000256" key="3">
    <source>
        <dbReference type="ARBA" id="ARBA00010288"/>
    </source>
</evidence>
<dbReference type="EMBL" id="KV878680">
    <property type="protein sequence ID" value="OJJ75403.1"/>
    <property type="molecule type" value="Genomic_DNA"/>
</dbReference>
<evidence type="ECO:0000256" key="10">
    <source>
        <dbReference type="RuleBase" id="RU365067"/>
    </source>
</evidence>
<evidence type="ECO:0000256" key="7">
    <source>
        <dbReference type="ARBA" id="ARBA00023136"/>
    </source>
</evidence>
<comment type="subcellular location">
    <subcellularLocation>
        <location evidence="1 10">Endoplasmic reticulum membrane</location>
        <topology evidence="1 10">Multi-pass membrane protein</topology>
    </subcellularLocation>
</comment>
<dbReference type="GO" id="GO:0006488">
    <property type="term" value="P:dolichol-linked oligosaccharide biosynthetic process"/>
    <property type="evidence" value="ECO:0007669"/>
    <property type="project" value="InterPro"/>
</dbReference>
<gene>
    <name evidence="11" type="ORF">ASPBRDRAFT_168236</name>
</gene>
<evidence type="ECO:0000256" key="9">
    <source>
        <dbReference type="ARBA" id="ARBA00045912"/>
    </source>
</evidence>
<dbReference type="GeneID" id="93572129"/>
<feature type="transmembrane region" description="Helical" evidence="10">
    <location>
        <begin position="12"/>
        <end position="32"/>
    </location>
</feature>
<comment type="function">
    <text evidence="9 10">Intramembrane glycolipid transporter that operates in the biosynthetic pathway of dolichol-linked oligosaccharides, the glycan precursors employed in protein asparagine (N)-glycosylation. The sequential addition of sugars to dolichol pyrophosphate produces dolichol-linked oligosaccharides containing fourteen sugars, including two GlcNAcs, nine mannoses and three glucoses. Once assembled, the oligosaccharide is transferred from the lipid to nascent proteins by oligosaccharyltransferases. The assembly of dolichol-linked oligosaccharides begins on the cytosolic side of the endoplasmic reticulum membrane and finishes in its lumen. RFT1 could mediate the translocation of the cytosolically oriented intermediate DolPP-GlcNAc2Man5, produced by ALG11, into the ER lumen where dolichol-linked oligosaccharides assembly continues. However, the intramembrane lipid transporter activity could not be confirmed in vitro.</text>
</comment>
<dbReference type="PANTHER" id="PTHR13117:SF5">
    <property type="entry name" value="PROTEIN RFT1 HOMOLOG"/>
    <property type="match status" value="1"/>
</dbReference>